<comment type="caution">
    <text evidence="1">The sequence shown here is derived from an EMBL/GenBank/DDBJ whole genome shotgun (WGS) entry which is preliminary data.</text>
</comment>
<dbReference type="AlphaFoldDB" id="A0A5B7KHC0"/>
<sequence>MSLCLYTYSNYLTPHLDEDEAVYPLSMIQVFEPVCKSDAEEFLSTIRGKNWLSAECWLVLLG</sequence>
<name>A0A5B7KHC0_PORTR</name>
<proteinExistence type="predicted"/>
<keyword evidence="2" id="KW-1185">Reference proteome</keyword>
<dbReference type="EMBL" id="VSRR010149808">
    <property type="protein sequence ID" value="MPD06177.1"/>
    <property type="molecule type" value="Genomic_DNA"/>
</dbReference>
<evidence type="ECO:0000313" key="2">
    <source>
        <dbReference type="Proteomes" id="UP000324222"/>
    </source>
</evidence>
<evidence type="ECO:0000313" key="1">
    <source>
        <dbReference type="EMBL" id="MPD06177.1"/>
    </source>
</evidence>
<gene>
    <name evidence="1" type="ORF">E2C01_101970</name>
</gene>
<accession>A0A5B7KHC0</accession>
<organism evidence="1 2">
    <name type="scientific">Portunus trituberculatus</name>
    <name type="common">Swimming crab</name>
    <name type="synonym">Neptunus trituberculatus</name>
    <dbReference type="NCBI Taxonomy" id="210409"/>
    <lineage>
        <taxon>Eukaryota</taxon>
        <taxon>Metazoa</taxon>
        <taxon>Ecdysozoa</taxon>
        <taxon>Arthropoda</taxon>
        <taxon>Crustacea</taxon>
        <taxon>Multicrustacea</taxon>
        <taxon>Malacostraca</taxon>
        <taxon>Eumalacostraca</taxon>
        <taxon>Eucarida</taxon>
        <taxon>Decapoda</taxon>
        <taxon>Pleocyemata</taxon>
        <taxon>Brachyura</taxon>
        <taxon>Eubrachyura</taxon>
        <taxon>Portunoidea</taxon>
        <taxon>Portunidae</taxon>
        <taxon>Portuninae</taxon>
        <taxon>Portunus</taxon>
    </lineage>
</organism>
<dbReference type="Proteomes" id="UP000324222">
    <property type="component" value="Unassembled WGS sequence"/>
</dbReference>
<protein>
    <submittedName>
        <fullName evidence="1">Uncharacterized protein</fullName>
    </submittedName>
</protein>
<reference evidence="1 2" key="1">
    <citation type="submission" date="2019-05" db="EMBL/GenBank/DDBJ databases">
        <title>Another draft genome of Portunus trituberculatus and its Hox gene families provides insights of decapod evolution.</title>
        <authorList>
            <person name="Jeong J.-H."/>
            <person name="Song I."/>
            <person name="Kim S."/>
            <person name="Choi T."/>
            <person name="Kim D."/>
            <person name="Ryu S."/>
            <person name="Kim W."/>
        </authorList>
    </citation>
    <scope>NUCLEOTIDE SEQUENCE [LARGE SCALE GENOMIC DNA]</scope>
    <source>
        <tissue evidence="1">Muscle</tissue>
    </source>
</reference>